<dbReference type="PANTHER" id="PTHR47505">
    <property type="entry name" value="DNA UTILIZATION PROTEIN YHGH"/>
    <property type="match status" value="1"/>
</dbReference>
<protein>
    <submittedName>
        <fullName evidence="3">Phosphoribosyl transferase</fullName>
    </submittedName>
</protein>
<evidence type="ECO:0000256" key="1">
    <source>
        <dbReference type="ARBA" id="ARBA00008007"/>
    </source>
</evidence>
<comment type="similarity">
    <text evidence="1">Belongs to the ComF/GntX family.</text>
</comment>
<dbReference type="InterPro" id="IPR051910">
    <property type="entry name" value="ComF/GntX_DNA_util-trans"/>
</dbReference>
<evidence type="ECO:0000259" key="2">
    <source>
        <dbReference type="Pfam" id="PF00156"/>
    </source>
</evidence>
<proteinExistence type="inferred from homology"/>
<keyword evidence="4" id="KW-1185">Reference proteome</keyword>
<dbReference type="PANTHER" id="PTHR47505:SF1">
    <property type="entry name" value="DNA UTILIZATION PROTEIN YHGH"/>
    <property type="match status" value="1"/>
</dbReference>
<dbReference type="SUPFAM" id="SSF53271">
    <property type="entry name" value="PRTase-like"/>
    <property type="match status" value="1"/>
</dbReference>
<keyword evidence="3" id="KW-0808">Transferase</keyword>
<dbReference type="Gene3D" id="3.40.50.2020">
    <property type="match status" value="1"/>
</dbReference>
<dbReference type="InterPro" id="IPR029057">
    <property type="entry name" value="PRTase-like"/>
</dbReference>
<dbReference type="CDD" id="cd06223">
    <property type="entry name" value="PRTases_typeI"/>
    <property type="match status" value="1"/>
</dbReference>
<dbReference type="Pfam" id="PF00156">
    <property type="entry name" value="Pribosyltran"/>
    <property type="match status" value="1"/>
</dbReference>
<dbReference type="GO" id="GO:0016740">
    <property type="term" value="F:transferase activity"/>
    <property type="evidence" value="ECO:0007669"/>
    <property type="project" value="UniProtKB-KW"/>
</dbReference>
<name>A0A261FYK3_9BIFI</name>
<evidence type="ECO:0000313" key="3">
    <source>
        <dbReference type="EMBL" id="OZG63846.1"/>
    </source>
</evidence>
<organism evidence="3 4">
    <name type="scientific">Bifidobacterium hapali</name>
    <dbReference type="NCBI Taxonomy" id="1630172"/>
    <lineage>
        <taxon>Bacteria</taxon>
        <taxon>Bacillati</taxon>
        <taxon>Actinomycetota</taxon>
        <taxon>Actinomycetes</taxon>
        <taxon>Bifidobacteriales</taxon>
        <taxon>Bifidobacteriaceae</taxon>
        <taxon>Bifidobacterium</taxon>
    </lineage>
</organism>
<gene>
    <name evidence="3" type="ORF">BHAP_1565</name>
</gene>
<dbReference type="Proteomes" id="UP000216074">
    <property type="component" value="Unassembled WGS sequence"/>
</dbReference>
<evidence type="ECO:0000313" key="4">
    <source>
        <dbReference type="Proteomes" id="UP000216074"/>
    </source>
</evidence>
<sequence length="131" mass="14174">MRQVANATAHSLNTRGYTATVQPVLRTANIAAKSVEVTNATQRNIRISGNIIVTNPAQCNNRNIIILDDIITTGATMRQCIAALNNAGAHVITALALASVEKPVSEPHEIDEQYENSLTSREIDLLHDEAM</sequence>
<reference evidence="3 4" key="1">
    <citation type="journal article" date="2017" name="BMC Genomics">
        <title>Comparative genomic and phylogenomic analyses of the Bifidobacteriaceae family.</title>
        <authorList>
            <person name="Lugli G.A."/>
            <person name="Milani C."/>
            <person name="Turroni F."/>
            <person name="Duranti S."/>
            <person name="Mancabelli L."/>
            <person name="Mangifesta M."/>
            <person name="Ferrario C."/>
            <person name="Modesto M."/>
            <person name="Mattarelli P."/>
            <person name="Jiri K."/>
            <person name="van Sinderen D."/>
            <person name="Ventura M."/>
        </authorList>
    </citation>
    <scope>NUCLEOTIDE SEQUENCE [LARGE SCALE GENOMIC DNA]</scope>
    <source>
        <strain evidence="3 4">DSM 100202</strain>
    </source>
</reference>
<dbReference type="EMBL" id="MWWY01000028">
    <property type="protein sequence ID" value="OZG63846.1"/>
    <property type="molecule type" value="Genomic_DNA"/>
</dbReference>
<dbReference type="AlphaFoldDB" id="A0A261FYK3"/>
<accession>A0A261FYK3</accession>
<dbReference type="InterPro" id="IPR000836">
    <property type="entry name" value="PRTase_dom"/>
</dbReference>
<feature type="domain" description="Phosphoribosyltransferase" evidence="2">
    <location>
        <begin position="32"/>
        <end position="105"/>
    </location>
</feature>
<comment type="caution">
    <text evidence="3">The sequence shown here is derived from an EMBL/GenBank/DDBJ whole genome shotgun (WGS) entry which is preliminary data.</text>
</comment>